<gene>
    <name evidence="8" type="ORF">D8674_020749</name>
</gene>
<dbReference type="OrthoDB" id="408933at2759"/>
<evidence type="ECO:0000256" key="6">
    <source>
        <dbReference type="ARBA" id="ARBA00023274"/>
    </source>
</evidence>
<evidence type="ECO:0000256" key="4">
    <source>
        <dbReference type="ARBA" id="ARBA00022980"/>
    </source>
</evidence>
<proteinExistence type="inferred from homology"/>
<feature type="region of interest" description="Disordered" evidence="7">
    <location>
        <begin position="49"/>
        <end position="72"/>
    </location>
</feature>
<evidence type="ECO:0000256" key="3">
    <source>
        <dbReference type="ARBA" id="ARBA00022946"/>
    </source>
</evidence>
<comment type="subcellular location">
    <subcellularLocation>
        <location evidence="1">Mitochondrion</location>
    </subcellularLocation>
</comment>
<dbReference type="PANTHER" id="PTHR21338">
    <property type="entry name" value="MITOCHONDRIAL RIBOSOMAL PROTEIN L41"/>
    <property type="match status" value="1"/>
</dbReference>
<keyword evidence="9" id="KW-1185">Reference proteome</keyword>
<evidence type="ECO:0000256" key="7">
    <source>
        <dbReference type="SAM" id="MobiDB-lite"/>
    </source>
</evidence>
<dbReference type="GO" id="GO:0006412">
    <property type="term" value="P:translation"/>
    <property type="evidence" value="ECO:0007669"/>
    <property type="project" value="TreeGrafter"/>
</dbReference>
<evidence type="ECO:0000256" key="5">
    <source>
        <dbReference type="ARBA" id="ARBA00023128"/>
    </source>
</evidence>
<dbReference type="EMBL" id="SMOL01000157">
    <property type="protein sequence ID" value="KAB2627131.1"/>
    <property type="molecule type" value="Genomic_DNA"/>
</dbReference>
<dbReference type="Pfam" id="PF09809">
    <property type="entry name" value="MRP-L27"/>
    <property type="match status" value="1"/>
</dbReference>
<accession>A0A5N5HLP7</accession>
<evidence type="ECO:0000313" key="9">
    <source>
        <dbReference type="Proteomes" id="UP000327157"/>
    </source>
</evidence>
<comment type="similarity">
    <text evidence="2">Belongs to the mitochondrion-specific ribosomal protein mL41 family.</text>
</comment>
<evidence type="ECO:0000256" key="2">
    <source>
        <dbReference type="ARBA" id="ARBA00010152"/>
    </source>
</evidence>
<dbReference type="GO" id="GO:0003735">
    <property type="term" value="F:structural constituent of ribosome"/>
    <property type="evidence" value="ECO:0007669"/>
    <property type="project" value="InterPro"/>
</dbReference>
<name>A0A5N5HLP7_9ROSA</name>
<keyword evidence="4 8" id="KW-0689">Ribosomal protein</keyword>
<feature type="compositionally biased region" description="Polar residues" evidence="7">
    <location>
        <begin position="50"/>
        <end position="69"/>
    </location>
</feature>
<reference evidence="8 9" key="3">
    <citation type="submission" date="2019-11" db="EMBL/GenBank/DDBJ databases">
        <title>A de novo genome assembly of a pear dwarfing rootstock.</title>
        <authorList>
            <person name="Wang F."/>
            <person name="Wang J."/>
            <person name="Li S."/>
            <person name="Zhang Y."/>
            <person name="Fang M."/>
            <person name="Ma L."/>
            <person name="Zhao Y."/>
            <person name="Jiang S."/>
        </authorList>
    </citation>
    <scope>NUCLEOTIDE SEQUENCE [LARGE SCALE GENOMIC DNA]</scope>
    <source>
        <strain evidence="8">S2</strain>
        <tissue evidence="8">Leaf</tissue>
    </source>
</reference>
<dbReference type="GO" id="GO:0005762">
    <property type="term" value="C:mitochondrial large ribosomal subunit"/>
    <property type="evidence" value="ECO:0007669"/>
    <property type="project" value="InterPro"/>
</dbReference>
<keyword evidence="5" id="KW-0496">Mitochondrion</keyword>
<reference evidence="9" key="2">
    <citation type="submission" date="2019-10" db="EMBL/GenBank/DDBJ databases">
        <title>A de novo genome assembly of a pear dwarfing rootstock.</title>
        <authorList>
            <person name="Wang F."/>
            <person name="Wang J."/>
            <person name="Li S."/>
            <person name="Zhang Y."/>
            <person name="Fang M."/>
            <person name="Ma L."/>
            <person name="Zhao Y."/>
            <person name="Jiang S."/>
        </authorList>
    </citation>
    <scope>NUCLEOTIDE SEQUENCE [LARGE SCALE GENOMIC DNA]</scope>
</reference>
<organism evidence="8 9">
    <name type="scientific">Pyrus ussuriensis x Pyrus communis</name>
    <dbReference type="NCBI Taxonomy" id="2448454"/>
    <lineage>
        <taxon>Eukaryota</taxon>
        <taxon>Viridiplantae</taxon>
        <taxon>Streptophyta</taxon>
        <taxon>Embryophyta</taxon>
        <taxon>Tracheophyta</taxon>
        <taxon>Spermatophyta</taxon>
        <taxon>Magnoliopsida</taxon>
        <taxon>eudicotyledons</taxon>
        <taxon>Gunneridae</taxon>
        <taxon>Pentapetalae</taxon>
        <taxon>rosids</taxon>
        <taxon>fabids</taxon>
        <taxon>Rosales</taxon>
        <taxon>Rosaceae</taxon>
        <taxon>Amygdaloideae</taxon>
        <taxon>Maleae</taxon>
        <taxon>Pyrus</taxon>
    </lineage>
</organism>
<evidence type="ECO:0000256" key="1">
    <source>
        <dbReference type="ARBA" id="ARBA00004173"/>
    </source>
</evidence>
<comment type="caution">
    <text evidence="8">The sequence shown here is derived from an EMBL/GenBank/DDBJ whole genome shotgun (WGS) entry which is preliminary data.</text>
</comment>
<keyword evidence="6" id="KW-0687">Ribonucleoprotein</keyword>
<evidence type="ECO:0000313" key="8">
    <source>
        <dbReference type="EMBL" id="KAB2627131.1"/>
    </source>
</evidence>
<sequence>MSPSNGELRFHGTLKSDLSLLDSKYIISFKVDDAMIQHSFFSLGLDRTRNPASISTKTSKSEPHSSALSPPSAKYVVQHEKLPNYVVPDLTDFKLKPYVSQCPREVKTTQSAEPTK</sequence>
<dbReference type="Proteomes" id="UP000327157">
    <property type="component" value="Chromosome 2"/>
</dbReference>
<protein>
    <submittedName>
        <fullName evidence="8">39S ribosomal protein L41-A</fullName>
    </submittedName>
</protein>
<dbReference type="InterPro" id="IPR019189">
    <property type="entry name" value="Ribosomal_mL41"/>
</dbReference>
<keyword evidence="3" id="KW-0809">Transit peptide</keyword>
<dbReference type="AlphaFoldDB" id="A0A5N5HLP7"/>
<reference evidence="8 9" key="1">
    <citation type="submission" date="2019-09" db="EMBL/GenBank/DDBJ databases">
        <authorList>
            <person name="Ou C."/>
        </authorList>
    </citation>
    <scope>NUCLEOTIDE SEQUENCE [LARGE SCALE GENOMIC DNA]</scope>
    <source>
        <strain evidence="8">S2</strain>
        <tissue evidence="8">Leaf</tissue>
    </source>
</reference>
<dbReference type="PANTHER" id="PTHR21338:SF0">
    <property type="entry name" value="LARGE RIBOSOMAL SUBUNIT PROTEIN ML41"/>
    <property type="match status" value="1"/>
</dbReference>